<dbReference type="AlphaFoldDB" id="A0A3B3ZRY5"/>
<reference evidence="5" key="2">
    <citation type="submission" date="2025-09" db="UniProtKB">
        <authorList>
            <consortium name="Ensembl"/>
        </authorList>
    </citation>
    <scope>IDENTIFICATION</scope>
</reference>
<evidence type="ECO:0000256" key="3">
    <source>
        <dbReference type="ARBA" id="ARBA00023136"/>
    </source>
</evidence>
<dbReference type="SUPFAM" id="SSF48726">
    <property type="entry name" value="Immunoglobulin"/>
    <property type="match status" value="2"/>
</dbReference>
<dbReference type="Ensembl" id="ENSPMGT00000007537.1">
    <property type="protein sequence ID" value="ENSPMGP00000007086.1"/>
    <property type="gene ID" value="ENSPMGG00000005906.1"/>
</dbReference>
<dbReference type="SMART" id="SM00409">
    <property type="entry name" value="IG"/>
    <property type="match status" value="2"/>
</dbReference>
<reference evidence="5" key="1">
    <citation type="submission" date="2025-08" db="UniProtKB">
        <authorList>
            <consortium name="Ensembl"/>
        </authorList>
    </citation>
    <scope>IDENTIFICATION</scope>
</reference>
<organism evidence="5 6">
    <name type="scientific">Periophthalmus magnuspinnatus</name>
    <dbReference type="NCBI Taxonomy" id="409849"/>
    <lineage>
        <taxon>Eukaryota</taxon>
        <taxon>Metazoa</taxon>
        <taxon>Chordata</taxon>
        <taxon>Craniata</taxon>
        <taxon>Vertebrata</taxon>
        <taxon>Euteleostomi</taxon>
        <taxon>Actinopterygii</taxon>
        <taxon>Neopterygii</taxon>
        <taxon>Teleostei</taxon>
        <taxon>Neoteleostei</taxon>
        <taxon>Acanthomorphata</taxon>
        <taxon>Gobiaria</taxon>
        <taxon>Gobiiformes</taxon>
        <taxon>Gobioidei</taxon>
        <taxon>Gobiidae</taxon>
        <taxon>Oxudercinae</taxon>
        <taxon>Periophthalmus</taxon>
    </lineage>
</organism>
<dbReference type="InterPro" id="IPR003599">
    <property type="entry name" value="Ig_sub"/>
</dbReference>
<protein>
    <recommendedName>
        <fullName evidence="4">Immunoglobulin domain-containing protein</fullName>
    </recommendedName>
</protein>
<dbReference type="InterPro" id="IPR013106">
    <property type="entry name" value="Ig_V-set"/>
</dbReference>
<feature type="domain" description="Immunoglobulin" evidence="4">
    <location>
        <begin position="114"/>
        <end position="194"/>
    </location>
</feature>
<dbReference type="InterPro" id="IPR013783">
    <property type="entry name" value="Ig-like_fold"/>
</dbReference>
<keyword evidence="6" id="KW-1185">Reference proteome</keyword>
<dbReference type="Pfam" id="PF07686">
    <property type="entry name" value="V-set"/>
    <property type="match status" value="1"/>
</dbReference>
<keyword evidence="3" id="KW-0472">Membrane</keyword>
<evidence type="ECO:0000313" key="6">
    <source>
        <dbReference type="Proteomes" id="UP000261520"/>
    </source>
</evidence>
<dbReference type="GO" id="GO:0005886">
    <property type="term" value="C:plasma membrane"/>
    <property type="evidence" value="ECO:0007669"/>
    <property type="project" value="TreeGrafter"/>
</dbReference>
<dbReference type="PANTHER" id="PTHR11860">
    <property type="entry name" value="POLYMERIC-IMMUNOGLOBULIN RECEPTOR"/>
    <property type="match status" value="1"/>
</dbReference>
<dbReference type="PANTHER" id="PTHR11860:SF87">
    <property type="entry name" value="CMRF35-LIKE MOLECULE 8"/>
    <property type="match status" value="1"/>
</dbReference>
<evidence type="ECO:0000256" key="2">
    <source>
        <dbReference type="ARBA" id="ARBA00022692"/>
    </source>
</evidence>
<name>A0A3B3ZRY5_9GOBI</name>
<dbReference type="InterPro" id="IPR036179">
    <property type="entry name" value="Ig-like_dom_sf"/>
</dbReference>
<feature type="domain" description="Immunoglobulin" evidence="4">
    <location>
        <begin position="14"/>
        <end position="98"/>
    </location>
</feature>
<sequence length="220" mass="24420">MTTFLDAPSLYVDQQSITAVLGGSVTVTCHYAKRSSFKWCKLGSKCISKSGEMDGMEVIISTQWEMANVTLKELKEKHSGWYFCQNGGFQMPVNLTVMREITTYFLVQSKSLDSQLVSGYFDGQVTIKCKYNGPGEKTWCKVDGTCTSGDTKVSIDTHVAGVFAVTMTGLQTQDIGWYWCGLGNLQMPVFLSLATRPTTSKQKIITWKYCTTVLVSKSKL</sequence>
<evidence type="ECO:0000256" key="1">
    <source>
        <dbReference type="ARBA" id="ARBA00004370"/>
    </source>
</evidence>
<evidence type="ECO:0000259" key="4">
    <source>
        <dbReference type="SMART" id="SM00409"/>
    </source>
</evidence>
<comment type="subcellular location">
    <subcellularLocation>
        <location evidence="1">Membrane</location>
    </subcellularLocation>
</comment>
<accession>A0A3B3ZRY5</accession>
<dbReference type="Proteomes" id="UP000261520">
    <property type="component" value="Unplaced"/>
</dbReference>
<evidence type="ECO:0000313" key="5">
    <source>
        <dbReference type="Ensembl" id="ENSPMGP00000007086.1"/>
    </source>
</evidence>
<dbReference type="GO" id="GO:0004888">
    <property type="term" value="F:transmembrane signaling receptor activity"/>
    <property type="evidence" value="ECO:0007669"/>
    <property type="project" value="TreeGrafter"/>
</dbReference>
<dbReference type="Gene3D" id="2.60.40.10">
    <property type="entry name" value="Immunoglobulins"/>
    <property type="match status" value="2"/>
</dbReference>
<dbReference type="InterPro" id="IPR050671">
    <property type="entry name" value="CD300_family_receptors"/>
</dbReference>
<proteinExistence type="predicted"/>
<keyword evidence="2" id="KW-0812">Transmembrane</keyword>